<evidence type="ECO:0000313" key="2">
    <source>
        <dbReference type="EMBL" id="SFG78871.1"/>
    </source>
</evidence>
<dbReference type="Pfam" id="PF09697">
    <property type="entry name" value="Porph_ging"/>
    <property type="match status" value="1"/>
</dbReference>
<dbReference type="InterPro" id="IPR005901">
    <property type="entry name" value="GLPGLI"/>
</dbReference>
<sequence>MKTFFTSIIAIVITTSSFAQNPDKALARVRYSFSHIQDTTQKDKPYTENMLLVIGKNASVYTSYDKINRNLEMERQIQEQLKNQAGSGSMKITIGSPLAPNKQTNPLDYFFFASENKFFTKERIFNNYLVEEEAPKINWKITKDTANFSGVKCQKAIANFKGRTWTAWFAPDMPFQSGPWKLNGLPGLIIEAVDQTGTVKFQFAGIDDVKTEETKTPEKEGPKILTPGGGAMPMASIMGMDGNSYLGAEIKLPTDAIKTNKKELDKLKAARDKNPQGFMNAQMASQGIQMGVSRTAKVVTNSDVKKIVINNPIELPETK</sequence>
<dbReference type="OrthoDB" id="1440774at2"/>
<gene>
    <name evidence="2" type="ORF">SAMN04489864_102270</name>
</gene>
<protein>
    <submittedName>
        <fullName evidence="2">GLPGLI family protein</fullName>
    </submittedName>
</protein>
<feature type="region of interest" description="Disordered" evidence="1">
    <location>
        <begin position="211"/>
        <end position="230"/>
    </location>
</feature>
<feature type="compositionally biased region" description="Basic and acidic residues" evidence="1">
    <location>
        <begin position="211"/>
        <end position="222"/>
    </location>
</feature>
<dbReference type="NCBIfam" id="TIGR01200">
    <property type="entry name" value="GLPGLI"/>
    <property type="match status" value="1"/>
</dbReference>
<organism evidence="2 3">
    <name type="scientific">Pedobacter insulae</name>
    <dbReference type="NCBI Taxonomy" id="414048"/>
    <lineage>
        <taxon>Bacteria</taxon>
        <taxon>Pseudomonadati</taxon>
        <taxon>Bacteroidota</taxon>
        <taxon>Sphingobacteriia</taxon>
        <taxon>Sphingobacteriales</taxon>
        <taxon>Sphingobacteriaceae</taxon>
        <taxon>Pedobacter</taxon>
    </lineage>
</organism>
<proteinExistence type="predicted"/>
<dbReference type="Proteomes" id="UP000199666">
    <property type="component" value="Unassembled WGS sequence"/>
</dbReference>
<accession>A0A1I2UVS0</accession>
<dbReference type="EMBL" id="FOPP01000002">
    <property type="protein sequence ID" value="SFG78871.1"/>
    <property type="molecule type" value="Genomic_DNA"/>
</dbReference>
<keyword evidence="3" id="KW-1185">Reference proteome</keyword>
<evidence type="ECO:0000256" key="1">
    <source>
        <dbReference type="SAM" id="MobiDB-lite"/>
    </source>
</evidence>
<dbReference type="AlphaFoldDB" id="A0A1I2UVS0"/>
<dbReference type="RefSeq" id="WP_090992323.1">
    <property type="nucleotide sequence ID" value="NZ_FOPP01000002.1"/>
</dbReference>
<name>A0A1I2UVS0_9SPHI</name>
<evidence type="ECO:0000313" key="3">
    <source>
        <dbReference type="Proteomes" id="UP000199666"/>
    </source>
</evidence>
<dbReference type="STRING" id="414048.SAMN04489864_102270"/>
<reference evidence="2 3" key="1">
    <citation type="submission" date="2016-10" db="EMBL/GenBank/DDBJ databases">
        <authorList>
            <person name="de Groot N.N."/>
        </authorList>
    </citation>
    <scope>NUCLEOTIDE SEQUENCE [LARGE SCALE GENOMIC DNA]</scope>
    <source>
        <strain evidence="2 3">DSM 18684</strain>
    </source>
</reference>